<comment type="caution">
    <text evidence="2">The sequence shown here is derived from an EMBL/GenBank/DDBJ whole genome shotgun (WGS) entry which is preliminary data.</text>
</comment>
<gene>
    <name evidence="2" type="ORF">BJ989_001939</name>
</gene>
<keyword evidence="3" id="KW-1185">Reference proteome</keyword>
<accession>A0A7Y9UV69</accession>
<sequence length="141" mass="15028">MSPAQVPWQLETATWPRRAGALLVDWLAAVLVVIAVTGLDGYLDDRASGFYVMAVYWLQASLFTALAGGSFGQLATRLRVVRQAPDGTLTSLPVLPSLLRHALVLLVIPPLVFRPDGRGLHDLATRSGAVTLAALRAGTGR</sequence>
<feature type="transmembrane region" description="Helical" evidence="1">
    <location>
        <begin position="20"/>
        <end position="43"/>
    </location>
</feature>
<keyword evidence="1" id="KW-0472">Membrane</keyword>
<protein>
    <submittedName>
        <fullName evidence="2">Putative RDD family membrane protein YckC</fullName>
    </submittedName>
</protein>
<evidence type="ECO:0000256" key="1">
    <source>
        <dbReference type="SAM" id="Phobius"/>
    </source>
</evidence>
<keyword evidence="1" id="KW-1133">Transmembrane helix</keyword>
<evidence type="ECO:0000313" key="3">
    <source>
        <dbReference type="Proteomes" id="UP000544110"/>
    </source>
</evidence>
<dbReference type="EMBL" id="JACCAC010000001">
    <property type="protein sequence ID" value="NYG55635.1"/>
    <property type="molecule type" value="Genomic_DNA"/>
</dbReference>
<proteinExistence type="predicted"/>
<keyword evidence="1" id="KW-0812">Transmembrane</keyword>
<reference evidence="2 3" key="1">
    <citation type="submission" date="2020-07" db="EMBL/GenBank/DDBJ databases">
        <title>Sequencing the genomes of 1000 actinobacteria strains.</title>
        <authorList>
            <person name="Klenk H.-P."/>
        </authorList>
    </citation>
    <scope>NUCLEOTIDE SEQUENCE [LARGE SCALE GENOMIC DNA]</scope>
    <source>
        <strain evidence="2 3">DSM 24552</strain>
    </source>
</reference>
<dbReference type="Proteomes" id="UP000544110">
    <property type="component" value="Unassembled WGS sequence"/>
</dbReference>
<name>A0A7Y9UV69_9ACTN</name>
<evidence type="ECO:0000313" key="2">
    <source>
        <dbReference type="EMBL" id="NYG55635.1"/>
    </source>
</evidence>
<dbReference type="RefSeq" id="WP_179518046.1">
    <property type="nucleotide sequence ID" value="NZ_JACCAC010000001.1"/>
</dbReference>
<organism evidence="2 3">
    <name type="scientific">Nocardioides perillae</name>
    <dbReference type="NCBI Taxonomy" id="1119534"/>
    <lineage>
        <taxon>Bacteria</taxon>
        <taxon>Bacillati</taxon>
        <taxon>Actinomycetota</taxon>
        <taxon>Actinomycetes</taxon>
        <taxon>Propionibacteriales</taxon>
        <taxon>Nocardioidaceae</taxon>
        <taxon>Nocardioides</taxon>
    </lineage>
</organism>
<feature type="transmembrane region" description="Helical" evidence="1">
    <location>
        <begin position="50"/>
        <end position="74"/>
    </location>
</feature>
<dbReference type="AlphaFoldDB" id="A0A7Y9UV69"/>